<name>A0A1Q9DC81_SYMMI</name>
<dbReference type="Proteomes" id="UP000186817">
    <property type="component" value="Unassembled WGS sequence"/>
</dbReference>
<dbReference type="Gene3D" id="3.60.10.10">
    <property type="entry name" value="Endonuclease/exonuclease/phosphatase"/>
    <property type="match status" value="1"/>
</dbReference>
<dbReference type="EMBL" id="LSRX01000610">
    <property type="protein sequence ID" value="OLP92715.1"/>
    <property type="molecule type" value="Genomic_DNA"/>
</dbReference>
<feature type="compositionally biased region" description="Low complexity" evidence="3">
    <location>
        <begin position="31"/>
        <end position="42"/>
    </location>
</feature>
<dbReference type="InterPro" id="IPR036397">
    <property type="entry name" value="RNaseH_sf"/>
</dbReference>
<dbReference type="PANTHER" id="PTHR13037">
    <property type="entry name" value="FORMIN"/>
    <property type="match status" value="1"/>
</dbReference>
<feature type="compositionally biased region" description="Low complexity" evidence="3">
    <location>
        <begin position="261"/>
        <end position="277"/>
    </location>
</feature>
<dbReference type="Pfam" id="PF03372">
    <property type="entry name" value="Exo_endo_phos"/>
    <property type="match status" value="1"/>
</dbReference>
<feature type="region of interest" description="Disordered" evidence="3">
    <location>
        <begin position="390"/>
        <end position="438"/>
    </location>
</feature>
<feature type="compositionally biased region" description="Low complexity" evidence="3">
    <location>
        <begin position="429"/>
        <end position="438"/>
    </location>
</feature>
<feature type="domain" description="C2H2-type" evidence="5">
    <location>
        <begin position="3713"/>
        <end position="3741"/>
    </location>
</feature>
<dbReference type="PROSITE" id="PS00028">
    <property type="entry name" value="ZINC_FINGER_C2H2_1"/>
    <property type="match status" value="1"/>
</dbReference>
<accession>A0A1Q9DC81</accession>
<dbReference type="GO" id="GO:0008270">
    <property type="term" value="F:zinc ion binding"/>
    <property type="evidence" value="ECO:0007669"/>
    <property type="project" value="UniProtKB-KW"/>
</dbReference>
<comment type="caution">
    <text evidence="6">The sequence shown here is derived from an EMBL/GenBank/DDBJ whole genome shotgun (WGS) entry which is preliminary data.</text>
</comment>
<feature type="compositionally biased region" description="Low complexity" evidence="3">
    <location>
        <begin position="1270"/>
        <end position="1282"/>
    </location>
</feature>
<sequence>MGRGRKQPWKEDDQYQHTYQRWRGAYSPQLRSEPQQRPWRQPQVPPPSSKAASFPTYTNMPQSVKEVPTKPATGTEVAHRPRGRVHGIQHLLNAARKAELKVHRLQAAKTRREDQWSAFNKGLKESFLREQSKFQRDSLKADQDIQEAMTEQDRAYQIVRAAFLGDGPPPDVEMVPDAQDEQWDQLKAGWAQEDDVYLQDIISRSTAQPSRPLQPRQLSPEVLEMLSHFGAAQMAQLAQQSMSGMQIPQPAPHTEPVLGTAAAPLPHPVAAAGAPTPAEHRPPVEPPPATGGPCHNVMPPPTSEPSAPAAAGEPQSGKTASPAGHKAKRALLSGNLPQRQSVKALPKTASPQTGGLPLADKLAMVREAAALKQAAAAAGMHAHQVAQATHGNLAGPSSPPPPDPVLTPAPAEHSRALHPFGVPPGTGGPPADTGPGATTVGTLGSQHVPIFNDDTDSEMDKATVASVTLAPAPSFLSLLILTAVSWQSPLRGDISLSDFAMLFLLWLFPVMTFFQTLMVFITLALCNLLLQCMWFCHGVLPHQLTLFPVVFVPYCQPVNGRVITDRPQQFLGMMDVISYHSILDHLPTPARAVVLDLSRVGGHCHATVLPACTTWETVADQVCKLLNLDIFEEPVNIWKGDHMELIDKFSIFHLQHGDTLIFMRGDLAPPVVFTAADFFGAGVKWYGFAHLPDCQDTHCLAVCTAQGLYPVDPHYYRHVPASEIALHSARLSPSGYQVTEIAATPVLDLDGETCAKIQVVTARSPTSAPQQEAHYLLDLRPISQRPRLITFENLWPDLPDILTAAGVSFPKGQCGELLRTSLAGSIQVLTVGVATDLATRVFSTGDWAPTASAADSVPGPHPTGGAAPWRHAQHRQTAGPYAPPRFDREPCPPSPHQALDLDEGTDTEAPEEGLPFRAGVHIMIPDFRDEILHVMLSAPCSLDDALCAFAEARDSTASLHLDVLIPAHPQPDPSFACVLALPSWTTHASFGVADLRAIDGRLFSYAFPARLNRSSILLQLGVQDSPGLQVYVADQLLEPFPLYELQLGITVTVLPSDFDFRPGHSLEMMLQRDGGWAFPCPTFGGLEGPNFLILSDGLRRVLAVDETRATSSAYLKQEAVRLFRYEEYKVTVCPTVPRTRDATHLGWHCDAVFVAAEAINRTPVPPGRLQTRQHIVFLDMRLLLQHFDWQLAPHGVLDKDKLSRRLQTFAPEGFSVSVHGGRSEHRGVRTFLHVAHGEVLTCVPVEDAPSADIELCSDAEPSLPASHQPSSSSSDMSDSSSDGVEAHEAQPARTHSTTSHSEPIARSRSPEGRRPTATGPGTRGFARQALLGLGCVHLGHPVQGQAIPQQAPIPPDPAIQASTAVSLLRSGILRTFSQSPPPCLLECQVVTDTDHFCFAFLLAYGQLTLTRVLSWALLLLFGTLSPARRIRIRSTSNEARAHKLLVEPSGRTPHERSLLRTLRSLTRQLGGRWLRNWSHQPHEDAPFGFPIPEDTDSEQEDTVIPLHFVVLKHDYVPERLVASLRLPATPSEATALLRNSRDPTARHLFPALLPVTPQPRPAIACFIAAPAWNPGWHSICIDTSRIDGRIFAAFAPEYVTRKDILLLSEIPLGIEPVVWVGYSETLLEADFQTHLFPGALVCVFPQEASAPDLEPFGETLLRPHLWHADPFFPEPNGLRAYCLAHRRQGQLYIPDPTRPTSYRRDIAAAVASGPETVHLVPARPRPRDVSISGVPCRTVIGVCDKSHPSYSATEHFVLLDCRPIEMGWKAYGASQGRLDVGRLLDSFSDEAPAGWQACVMEFQWRHGFLPTEPGQILTIIYAYDGPHDFGRRLPAQDYGLSRDAASSSSPQAPAGTGPTPRRANASREAREVVGTPSFASDPQTGAEESSAQARVSLHFLIFTPEYTPERITLASALPARVEDIIEEVDILRDPARRAFFPRLLPVPLQPTFSFVSLLAIPQWPFEGVPFLITCLHPPVRVLPVVGPAVLTAEDVLRLAGVNEDARVRVFSSDVPWPLRWNDRFNVRSGDSLTIIPEDQPFVPPVPIQHFFNSSEGWHPDPVVPDPSDDATWVIMEQETTRLTAAEQHGRTLNEAVAALLCDTAGEIDVLPATPSISDHCRHGLPSARVVITRPLDLPGHVPYIIDSRPVLTQLHWATADQGKVDVASSEDSRPASSDVALASSQPDAGQFLRSVRIIALFLCCICASFADGYAEADKPTPRHIAPRCIFRGRYAVCILLCFVILPVSVQAMPLNPEDGYETNKSRDLLSSGRYAVLEVARPFRNWQPNKELAFPLLAPHKLQEAHITGAELRTLLEDSIASPDSQAFFLAATLLDTLEHHFASDTATEPARPPQISLEQCVPLSEHQQACLALRAIIPDIAPVFDPTDWLDSDLRRVLDEPDLKPQLRELFHGIRIWQHHAWHTPPDAIAIYTDGSADESDPSIPCSWAFTVWFYVQAHPYLYGVASSTAVPAHTPYHAGECLDNAVTAELLALFWALTWSAQYAPAYNVPVAFHYDAISVGRGTFGTARLVNYPVSPQGLSLPKAVAVLRHLATARTAVTHHHVQGHSGHFANELTDRLAHTAGRHAEPYHNRCLPEWPCQLVRHPLAAWAWLQQAPQADLPTVFAFESEAHRLQRSPELPLQGPKAGIQHHPPEQKEVTCRWSCISYNVLTLKDKPGRNTDVIAYEQAGMKLTGRRAVLKQSLDEFSPLFVGLQETRLGETATLPDSTYNMFHSGSTPMGVGGCALWVHRNVPYATTGTVKYFLRQEHATVTGLSPRHLNVVFIAPFLHLFVMVAHGPSPANHPIEEIIEFWRDRTHDVRSRPQGTEILLLTDANAKLGELTTCAVGSCNAEPENSSGEHFHAFLLEAGLLLPSTVSDFHTGPGATWFSSQGQVSYRIDYIGVSETWRGLGLCSKVLTGFESLQLREDHRPVFLSARNRAAQFELLPLVPWSTPLDYQYALDYIDRRKSQGNFLYGYKLYCRLSDRKAYLLSLTQQVQDSNPKDPQSLYRAVRKAFPTARSARRSGLVPLPAVYDEQGQLVTTPADKQECWRRHFAAQELGDEVDQQEYLRRFRSRSVEAPPVFDIAVLPTVSEIEQIILGLKKHRAPGPDCVTADLLQAAPVAASRQLYPVLLKSTLMVQEPVEFRGGSLICLAKRAGAALQCKDFRSILLASVPAKIQHRHLRSRLLPLLEQHGHPTQAGAKAGISVEPVSLLARSFQAVHHKRRLPWAITFYDLQAAFYRVVRETLVPSHQDDRALRSLLHRIGIPSSALEELADQLRNVAALPCMGASPHLTRLIQDLFHGTWFRMDFGDVLTYTSRGTRPGDPAADILFSLSFAAFIRQTEQTLIEQGLESLPSASTTVHPWAHAEQTETVGFPAWADDFAHLQNASQFHELLQRVRLSTQIVQERASAIGMKLTYAHDKTATLLPPGHDWTLHGAVRDEETEHVYVDILDRLTDTHHKLVIVQAYKHLGSILTSTGDPRPDLARKKARALSVVRPLGRRLFGNRAIPLDTRRLLLRSLAVSRFVYSGAALILNAALHQRTWDQAYVQIWRSLMPRQQGGKTAHGYSVLLAARAAAPPLALARARALLLQKLTQHGPSILRTLLYEHWIACPQGAWLSQLQDDVKLITLYVPKVRGLLSTSDPIHDLLSSLQTDPTWWSRQTKAAEKAFIKALEAWSEQQSETTDQPPQSIAPAVPAPASEPHPYACHKCDATFPLRKHLGVHLSRAHGILSPSRHYAFDVYCHSCHRWYGSIRCQDLDFESEDVPLYLLARAFQFLRSV</sequence>
<keyword evidence="1" id="KW-0945">Host-virus interaction</keyword>
<keyword evidence="4" id="KW-0812">Transmembrane</keyword>
<evidence type="ECO:0000256" key="1">
    <source>
        <dbReference type="ARBA" id="ARBA00022581"/>
    </source>
</evidence>
<gene>
    <name evidence="6" type="ORF">AK812_SmicGene25476</name>
</gene>
<feature type="compositionally biased region" description="Low complexity" evidence="3">
    <location>
        <begin position="304"/>
        <end position="314"/>
    </location>
</feature>
<feature type="compositionally biased region" description="Pro residues" evidence="3">
    <location>
        <begin position="397"/>
        <end position="407"/>
    </location>
</feature>
<feature type="compositionally biased region" description="Low complexity" evidence="3">
    <location>
        <begin position="1844"/>
        <end position="1854"/>
    </location>
</feature>
<keyword evidence="7" id="KW-1185">Reference proteome</keyword>
<evidence type="ECO:0000313" key="6">
    <source>
        <dbReference type="EMBL" id="OLP92715.1"/>
    </source>
</evidence>
<dbReference type="SUPFAM" id="SSF56219">
    <property type="entry name" value="DNase I-like"/>
    <property type="match status" value="1"/>
</dbReference>
<feature type="compositionally biased region" description="Polar residues" evidence="3">
    <location>
        <begin position="1877"/>
        <end position="1887"/>
    </location>
</feature>
<dbReference type="PROSITE" id="PS50157">
    <property type="entry name" value="ZINC_FINGER_C2H2_2"/>
    <property type="match status" value="1"/>
</dbReference>
<feature type="region of interest" description="Disordered" evidence="3">
    <location>
        <begin position="1259"/>
        <end position="1323"/>
    </location>
</feature>
<dbReference type="PANTHER" id="PTHR13037:SF24">
    <property type="entry name" value="POLYCOMB PROTEIN PCL-RELATED"/>
    <property type="match status" value="1"/>
</dbReference>
<keyword evidence="2" id="KW-0862">Zinc</keyword>
<keyword evidence="4" id="KW-1133">Transmembrane helix</keyword>
<dbReference type="GO" id="GO:0003676">
    <property type="term" value="F:nucleic acid binding"/>
    <property type="evidence" value="ECO:0007669"/>
    <property type="project" value="InterPro"/>
</dbReference>
<dbReference type="GO" id="GO:0003824">
    <property type="term" value="F:catalytic activity"/>
    <property type="evidence" value="ECO:0007669"/>
    <property type="project" value="InterPro"/>
</dbReference>
<dbReference type="Gene3D" id="3.30.420.10">
    <property type="entry name" value="Ribonuclease H-like superfamily/Ribonuclease H"/>
    <property type="match status" value="1"/>
</dbReference>
<keyword evidence="2" id="KW-0479">Metal-binding</keyword>
<proteinExistence type="predicted"/>
<dbReference type="InterPro" id="IPR036691">
    <property type="entry name" value="Endo/exonu/phosph_ase_sf"/>
</dbReference>
<feature type="compositionally biased region" description="Acidic residues" evidence="3">
    <location>
        <begin position="900"/>
        <end position="911"/>
    </location>
</feature>
<evidence type="ECO:0000256" key="4">
    <source>
        <dbReference type="SAM" id="Phobius"/>
    </source>
</evidence>
<feature type="transmembrane region" description="Helical" evidence="4">
    <location>
        <begin position="464"/>
        <end position="487"/>
    </location>
</feature>
<feature type="region of interest" description="Disordered" evidence="3">
    <location>
        <begin position="240"/>
        <end position="354"/>
    </location>
</feature>
<keyword evidence="2" id="KW-0863">Zinc-finger</keyword>
<dbReference type="InterPro" id="IPR013087">
    <property type="entry name" value="Znf_C2H2_type"/>
</dbReference>
<feature type="region of interest" description="Disordered" evidence="3">
    <location>
        <begin position="1"/>
        <end position="79"/>
    </location>
</feature>
<evidence type="ECO:0000256" key="2">
    <source>
        <dbReference type="PROSITE-ProRule" id="PRU00042"/>
    </source>
</evidence>
<dbReference type="InterPro" id="IPR005135">
    <property type="entry name" value="Endo/exonuclease/phosphatase"/>
</dbReference>
<evidence type="ECO:0000313" key="7">
    <source>
        <dbReference type="Proteomes" id="UP000186817"/>
    </source>
</evidence>
<organism evidence="6 7">
    <name type="scientific">Symbiodinium microadriaticum</name>
    <name type="common">Dinoflagellate</name>
    <name type="synonym">Zooxanthella microadriatica</name>
    <dbReference type="NCBI Taxonomy" id="2951"/>
    <lineage>
        <taxon>Eukaryota</taxon>
        <taxon>Sar</taxon>
        <taxon>Alveolata</taxon>
        <taxon>Dinophyceae</taxon>
        <taxon>Suessiales</taxon>
        <taxon>Symbiodiniaceae</taxon>
        <taxon>Symbiodinium</taxon>
    </lineage>
</organism>
<dbReference type="OrthoDB" id="414666at2759"/>
<keyword evidence="4" id="KW-0472">Membrane</keyword>
<evidence type="ECO:0000256" key="3">
    <source>
        <dbReference type="SAM" id="MobiDB-lite"/>
    </source>
</evidence>
<evidence type="ECO:0000259" key="5">
    <source>
        <dbReference type="PROSITE" id="PS50157"/>
    </source>
</evidence>
<feature type="compositionally biased region" description="Basic and acidic residues" evidence="3">
    <location>
        <begin position="1303"/>
        <end position="1314"/>
    </location>
</feature>
<protein>
    <recommendedName>
        <fullName evidence="5">C2H2-type domain-containing protein</fullName>
    </recommendedName>
</protein>
<reference evidence="6 7" key="1">
    <citation type="submission" date="2016-02" db="EMBL/GenBank/DDBJ databases">
        <title>Genome analysis of coral dinoflagellate symbionts highlights evolutionary adaptations to a symbiotic lifestyle.</title>
        <authorList>
            <person name="Aranda M."/>
            <person name="Li Y."/>
            <person name="Liew Y.J."/>
            <person name="Baumgarten S."/>
            <person name="Simakov O."/>
            <person name="Wilson M."/>
            <person name="Piel J."/>
            <person name="Ashoor H."/>
            <person name="Bougouffa S."/>
            <person name="Bajic V.B."/>
            <person name="Ryu T."/>
            <person name="Ravasi T."/>
            <person name="Bayer T."/>
            <person name="Micklem G."/>
            <person name="Kim H."/>
            <person name="Bhak J."/>
            <person name="Lajeunesse T.C."/>
            <person name="Voolstra C.R."/>
        </authorList>
    </citation>
    <scope>NUCLEOTIDE SEQUENCE [LARGE SCALE GENOMIC DNA]</scope>
    <source>
        <strain evidence="6 7">CCMP2467</strain>
    </source>
</reference>
<dbReference type="SUPFAM" id="SSF53098">
    <property type="entry name" value="Ribonuclease H-like"/>
    <property type="match status" value="1"/>
</dbReference>
<feature type="region of interest" description="Disordered" evidence="3">
    <location>
        <begin position="851"/>
        <end position="912"/>
    </location>
</feature>
<feature type="transmembrane region" description="Helical" evidence="4">
    <location>
        <begin position="499"/>
        <end position="525"/>
    </location>
</feature>
<dbReference type="InterPro" id="IPR012337">
    <property type="entry name" value="RNaseH-like_sf"/>
</dbReference>
<feature type="region of interest" description="Disordered" evidence="3">
    <location>
        <begin position="1840"/>
        <end position="1887"/>
    </location>
</feature>